<evidence type="ECO:0000256" key="1">
    <source>
        <dbReference type="ARBA" id="ARBA00022468"/>
    </source>
</evidence>
<dbReference type="InParanoid" id="M4BQH5"/>
<dbReference type="Gene3D" id="3.80.10.10">
    <property type="entry name" value="Ribonuclease Inhibitor"/>
    <property type="match status" value="2"/>
</dbReference>
<dbReference type="InterPro" id="IPR032675">
    <property type="entry name" value="LRR_dom_sf"/>
</dbReference>
<dbReference type="STRING" id="559515.M4BQH5"/>
<dbReference type="SMART" id="SM00368">
    <property type="entry name" value="LRR_RI"/>
    <property type="match status" value="5"/>
</dbReference>
<dbReference type="Proteomes" id="UP000011713">
    <property type="component" value="Unassembled WGS sequence"/>
</dbReference>
<dbReference type="VEuPathDB" id="FungiDB:HpaG808664"/>
<evidence type="ECO:0000313" key="4">
    <source>
        <dbReference type="EnsemblProtists" id="HpaP808664"/>
    </source>
</evidence>
<dbReference type="AlphaFoldDB" id="M4BQH5"/>
<keyword evidence="1" id="KW-0343">GTPase activation</keyword>
<dbReference type="InterPro" id="IPR001611">
    <property type="entry name" value="Leu-rich_rpt"/>
</dbReference>
<reference evidence="5" key="1">
    <citation type="journal article" date="2010" name="Science">
        <title>Signatures of adaptation to obligate biotrophy in the Hyaloperonospora arabidopsidis genome.</title>
        <authorList>
            <person name="Baxter L."/>
            <person name="Tripathy S."/>
            <person name="Ishaque N."/>
            <person name="Boot N."/>
            <person name="Cabral A."/>
            <person name="Kemen E."/>
            <person name="Thines M."/>
            <person name="Ah-Fong A."/>
            <person name="Anderson R."/>
            <person name="Badejoko W."/>
            <person name="Bittner-Eddy P."/>
            <person name="Boore J.L."/>
            <person name="Chibucos M.C."/>
            <person name="Coates M."/>
            <person name="Dehal P."/>
            <person name="Delehaunty K."/>
            <person name="Dong S."/>
            <person name="Downton P."/>
            <person name="Dumas B."/>
            <person name="Fabro G."/>
            <person name="Fronick C."/>
            <person name="Fuerstenberg S.I."/>
            <person name="Fulton L."/>
            <person name="Gaulin E."/>
            <person name="Govers F."/>
            <person name="Hughes L."/>
            <person name="Humphray S."/>
            <person name="Jiang R.H."/>
            <person name="Judelson H."/>
            <person name="Kamoun S."/>
            <person name="Kyung K."/>
            <person name="Meijer H."/>
            <person name="Minx P."/>
            <person name="Morris P."/>
            <person name="Nelson J."/>
            <person name="Phuntumart V."/>
            <person name="Qutob D."/>
            <person name="Rehmany A."/>
            <person name="Rougon-Cardoso A."/>
            <person name="Ryden P."/>
            <person name="Torto-Alalibo T."/>
            <person name="Studholme D."/>
            <person name="Wang Y."/>
            <person name="Win J."/>
            <person name="Wood J."/>
            <person name="Clifton S.W."/>
            <person name="Rogers J."/>
            <person name="Van den Ackerveken G."/>
            <person name="Jones J.D."/>
            <person name="McDowell J.M."/>
            <person name="Beynon J."/>
            <person name="Tyler B.M."/>
        </authorList>
    </citation>
    <scope>NUCLEOTIDE SEQUENCE [LARGE SCALE GENOMIC DNA]</scope>
    <source>
        <strain evidence="5">Emoy2</strain>
    </source>
</reference>
<dbReference type="OMA" id="CWQWLAI"/>
<proteinExistence type="predicted"/>
<organism evidence="4 5">
    <name type="scientific">Hyaloperonospora arabidopsidis (strain Emoy2)</name>
    <name type="common">Downy mildew agent</name>
    <name type="synonym">Peronospora arabidopsidis</name>
    <dbReference type="NCBI Taxonomy" id="559515"/>
    <lineage>
        <taxon>Eukaryota</taxon>
        <taxon>Sar</taxon>
        <taxon>Stramenopiles</taxon>
        <taxon>Oomycota</taxon>
        <taxon>Peronosporomycetes</taxon>
        <taxon>Peronosporales</taxon>
        <taxon>Peronosporaceae</taxon>
        <taxon>Hyaloperonospora</taxon>
    </lineage>
</organism>
<dbReference type="GO" id="GO:0005829">
    <property type="term" value="C:cytosol"/>
    <property type="evidence" value="ECO:0007669"/>
    <property type="project" value="TreeGrafter"/>
</dbReference>
<dbReference type="GO" id="GO:0006913">
    <property type="term" value="P:nucleocytoplasmic transport"/>
    <property type="evidence" value="ECO:0007669"/>
    <property type="project" value="TreeGrafter"/>
</dbReference>
<dbReference type="SUPFAM" id="SSF52047">
    <property type="entry name" value="RNI-like"/>
    <property type="match status" value="2"/>
</dbReference>
<dbReference type="GO" id="GO:0031267">
    <property type="term" value="F:small GTPase binding"/>
    <property type="evidence" value="ECO:0007669"/>
    <property type="project" value="TreeGrafter"/>
</dbReference>
<dbReference type="PANTHER" id="PTHR24113:SF12">
    <property type="entry name" value="RAN GTPASE-ACTIVATING PROTEIN 1"/>
    <property type="match status" value="1"/>
</dbReference>
<dbReference type="EMBL" id="JH598573">
    <property type="status" value="NOT_ANNOTATED_CDS"/>
    <property type="molecule type" value="Genomic_DNA"/>
</dbReference>
<accession>M4BQH5</accession>
<evidence type="ECO:0000313" key="5">
    <source>
        <dbReference type="Proteomes" id="UP000011713"/>
    </source>
</evidence>
<keyword evidence="3" id="KW-0677">Repeat</keyword>
<dbReference type="GO" id="GO:0005096">
    <property type="term" value="F:GTPase activator activity"/>
    <property type="evidence" value="ECO:0007669"/>
    <property type="project" value="UniProtKB-KW"/>
</dbReference>
<dbReference type="HOGENOM" id="CLU_015222_0_0_1"/>
<dbReference type="PANTHER" id="PTHR24113">
    <property type="entry name" value="RAN GTPASE-ACTIVATING PROTEIN 1"/>
    <property type="match status" value="1"/>
</dbReference>
<dbReference type="eggNOG" id="ENOG502S7GI">
    <property type="taxonomic scope" value="Eukaryota"/>
</dbReference>
<evidence type="ECO:0000256" key="3">
    <source>
        <dbReference type="ARBA" id="ARBA00022737"/>
    </source>
</evidence>
<reference evidence="4" key="2">
    <citation type="submission" date="2015-06" db="UniProtKB">
        <authorList>
            <consortium name="EnsemblProtists"/>
        </authorList>
    </citation>
    <scope>IDENTIFICATION</scope>
    <source>
        <strain evidence="4">Emoy2</strain>
    </source>
</reference>
<keyword evidence="2" id="KW-0433">Leucine-rich repeat</keyword>
<dbReference type="GO" id="GO:0005634">
    <property type="term" value="C:nucleus"/>
    <property type="evidence" value="ECO:0007669"/>
    <property type="project" value="TreeGrafter"/>
</dbReference>
<keyword evidence="5" id="KW-1185">Reference proteome</keyword>
<dbReference type="GO" id="GO:0048471">
    <property type="term" value="C:perinuclear region of cytoplasm"/>
    <property type="evidence" value="ECO:0007669"/>
    <property type="project" value="TreeGrafter"/>
</dbReference>
<dbReference type="InterPro" id="IPR027038">
    <property type="entry name" value="RanGap"/>
</dbReference>
<evidence type="ECO:0000256" key="2">
    <source>
        <dbReference type="ARBA" id="ARBA00022614"/>
    </source>
</evidence>
<name>M4BQH5_HYAAE</name>
<dbReference type="EnsemblProtists" id="HpaT808664">
    <property type="protein sequence ID" value="HpaP808664"/>
    <property type="gene ID" value="HpaG808664"/>
</dbReference>
<dbReference type="Pfam" id="PF13516">
    <property type="entry name" value="LRR_6"/>
    <property type="match status" value="1"/>
</dbReference>
<sequence length="776" mass="86698">MNDTEIEEFVGGWLKENAPQVEKWNYDENSSRSIDLFHVHVYFARGRGEMKQFMLTLFQIATEGRSLGDSATAALCGLLSLLPGDDSAAERELASLSLVVNFRHVAPSSVLQALQSLATVEKYSHSLQRYPLVKQAFWEQVLASDLMLTGTKTGRQQLKLQHEQFPRLVLDFSRFPLTTELLEVLVEFFAQQHETPPRPRSGPSGTKATKGAASCCRLVPVVLKLVRCRLTAHMIKRLTTVLVPKRRTRDFRSVRFCVTSLDLSENSMRRDELMALAELLDEYRRPRERQCELSLEELVLENALSRTLSPENWASFQAFVSAAIGVNEGCRPSLKRLSLARNSLSCHHIGCICSALRCESTALEDLSLACTFSLVDPVDRKVCWQWLAIGLRPMICRGRWPGLHRLDLSGNPLFPMDSEAWLEGIRDHQTTVLQWLEDVGLQVRPGRTTAVCCLLSSSTELHSSPSEASPRLLITEKKVRAISLRAESMEYEVLASLPGDSAWLCVLIPAFGVAWTRAERAMSWEHTEDARKSASVVLSELVMNDMAVSRTTTDALESFVGGFRGQLRSLELRRNALSAMDLDAILAGSQHLYSLDVEGCRILQLQLLVDALRGILGQNLRKLNLNSNLVGADAMNVLTAALRGQAPDQIPVLQELRVAHNEIGANGVRHLHTALEANKNLLLLELDLPHDDAEASRWRDDDDYTQLYRTRCMRLDASFANELLGVTPLPIARKVAFLLVLNAHAVVLDRGICAAIFSFAADEKRRRILWNPVPAT</sequence>
<protein>
    <submittedName>
        <fullName evidence="4">Uncharacterized protein</fullName>
    </submittedName>
</protein>